<sequence>MGNKPGWYDNSDEMDEYVFDMSNDDEMDEFTMLDSSEKEQRKEVKDSLGHALFEPSDVKHPHSAEWWPMRHMAECIKQKIKKPLERNDKNIMRAECSHPVIGDKDSMTPNLDPDLITYLFKLCRDPRNGFERSLKQCEDRLLDALEPLARIFDVVEEYYVKGTDLDINLLKGWSQRAIFYLGNANAGLIAERRMAILLRLSPKLGELAGKETSEETKGLLFGEGMIKALGKYVQTFTALNKAHSSMRKVFGDGNLYGRAGRSGQSFGRTFYRGLSGYGGGSY</sequence>
<proteinExistence type="predicted"/>
<dbReference type="Proteomes" id="UP001066276">
    <property type="component" value="Chromosome 9"/>
</dbReference>
<protein>
    <submittedName>
        <fullName evidence="1">Uncharacterized protein</fullName>
    </submittedName>
</protein>
<evidence type="ECO:0000313" key="1">
    <source>
        <dbReference type="EMBL" id="KAJ1109933.1"/>
    </source>
</evidence>
<name>A0AAV7N9S6_PLEWA</name>
<evidence type="ECO:0000313" key="2">
    <source>
        <dbReference type="Proteomes" id="UP001066276"/>
    </source>
</evidence>
<dbReference type="EMBL" id="JANPWB010000013">
    <property type="protein sequence ID" value="KAJ1109933.1"/>
    <property type="molecule type" value="Genomic_DNA"/>
</dbReference>
<dbReference type="AlphaFoldDB" id="A0AAV7N9S6"/>
<gene>
    <name evidence="1" type="ORF">NDU88_007290</name>
</gene>
<keyword evidence="2" id="KW-1185">Reference proteome</keyword>
<comment type="caution">
    <text evidence="1">The sequence shown here is derived from an EMBL/GenBank/DDBJ whole genome shotgun (WGS) entry which is preliminary data.</text>
</comment>
<reference evidence="1" key="1">
    <citation type="journal article" date="2022" name="bioRxiv">
        <title>Sequencing and chromosome-scale assembly of the giantPleurodeles waltlgenome.</title>
        <authorList>
            <person name="Brown T."/>
            <person name="Elewa A."/>
            <person name="Iarovenko S."/>
            <person name="Subramanian E."/>
            <person name="Araus A.J."/>
            <person name="Petzold A."/>
            <person name="Susuki M."/>
            <person name="Suzuki K.-i.T."/>
            <person name="Hayashi T."/>
            <person name="Toyoda A."/>
            <person name="Oliveira C."/>
            <person name="Osipova E."/>
            <person name="Leigh N.D."/>
            <person name="Simon A."/>
            <person name="Yun M.H."/>
        </authorList>
    </citation>
    <scope>NUCLEOTIDE SEQUENCE</scope>
    <source>
        <strain evidence="1">20211129_DDA</strain>
        <tissue evidence="1">Liver</tissue>
    </source>
</reference>
<accession>A0AAV7N9S6</accession>
<organism evidence="1 2">
    <name type="scientific">Pleurodeles waltl</name>
    <name type="common">Iberian ribbed newt</name>
    <dbReference type="NCBI Taxonomy" id="8319"/>
    <lineage>
        <taxon>Eukaryota</taxon>
        <taxon>Metazoa</taxon>
        <taxon>Chordata</taxon>
        <taxon>Craniata</taxon>
        <taxon>Vertebrata</taxon>
        <taxon>Euteleostomi</taxon>
        <taxon>Amphibia</taxon>
        <taxon>Batrachia</taxon>
        <taxon>Caudata</taxon>
        <taxon>Salamandroidea</taxon>
        <taxon>Salamandridae</taxon>
        <taxon>Pleurodelinae</taxon>
        <taxon>Pleurodeles</taxon>
    </lineage>
</organism>